<dbReference type="PANTHER" id="PTHR43689">
    <property type="entry name" value="HYDROLASE"/>
    <property type="match status" value="1"/>
</dbReference>
<feature type="region of interest" description="Disordered" evidence="1">
    <location>
        <begin position="253"/>
        <end position="303"/>
    </location>
</feature>
<organism evidence="4 5">
    <name type="scientific">Raphidocelis subcapitata</name>
    <dbReference type="NCBI Taxonomy" id="307507"/>
    <lineage>
        <taxon>Eukaryota</taxon>
        <taxon>Viridiplantae</taxon>
        <taxon>Chlorophyta</taxon>
        <taxon>core chlorophytes</taxon>
        <taxon>Chlorophyceae</taxon>
        <taxon>CS clade</taxon>
        <taxon>Sphaeropleales</taxon>
        <taxon>Selenastraceae</taxon>
        <taxon>Raphidocelis</taxon>
    </lineage>
</organism>
<dbReference type="Gene3D" id="3.40.50.1820">
    <property type="entry name" value="alpha/beta hydrolase"/>
    <property type="match status" value="2"/>
</dbReference>
<feature type="region of interest" description="Disordered" evidence="1">
    <location>
        <begin position="345"/>
        <end position="365"/>
    </location>
</feature>
<keyword evidence="5" id="KW-1185">Reference proteome</keyword>
<evidence type="ECO:0000259" key="3">
    <source>
        <dbReference type="Pfam" id="PF00561"/>
    </source>
</evidence>
<feature type="compositionally biased region" description="Low complexity" evidence="1">
    <location>
        <begin position="471"/>
        <end position="483"/>
    </location>
</feature>
<gene>
    <name evidence="4" type="ORF">Rsub_11999</name>
</gene>
<feature type="region of interest" description="Disordered" evidence="1">
    <location>
        <begin position="412"/>
        <end position="448"/>
    </location>
</feature>
<feature type="compositionally biased region" description="Low complexity" evidence="1">
    <location>
        <begin position="563"/>
        <end position="584"/>
    </location>
</feature>
<feature type="region of interest" description="Disordered" evidence="1">
    <location>
        <begin position="204"/>
        <end position="233"/>
    </location>
</feature>
<dbReference type="AlphaFoldDB" id="A0A2V0PGX3"/>
<keyword evidence="2" id="KW-0472">Membrane</keyword>
<accession>A0A2V0PGX3</accession>
<dbReference type="STRING" id="307507.A0A2V0PGX3"/>
<feature type="region of interest" description="Disordered" evidence="1">
    <location>
        <begin position="515"/>
        <end position="630"/>
    </location>
</feature>
<dbReference type="EMBL" id="BDRX01000143">
    <property type="protein sequence ID" value="GBF99054.1"/>
    <property type="molecule type" value="Genomic_DNA"/>
</dbReference>
<comment type="caution">
    <text evidence="4">The sequence shown here is derived from an EMBL/GenBank/DDBJ whole genome shotgun (WGS) entry which is preliminary data.</text>
</comment>
<feature type="region of interest" description="Disordered" evidence="1">
    <location>
        <begin position="471"/>
        <end position="496"/>
    </location>
</feature>
<dbReference type="OrthoDB" id="19657at2759"/>
<evidence type="ECO:0000313" key="5">
    <source>
        <dbReference type="Proteomes" id="UP000247498"/>
    </source>
</evidence>
<feature type="transmembrane region" description="Helical" evidence="2">
    <location>
        <begin position="124"/>
        <end position="145"/>
    </location>
</feature>
<feature type="region of interest" description="Disordered" evidence="1">
    <location>
        <begin position="807"/>
        <end position="845"/>
    </location>
</feature>
<keyword evidence="2" id="KW-1133">Transmembrane helix</keyword>
<evidence type="ECO:0000256" key="2">
    <source>
        <dbReference type="SAM" id="Phobius"/>
    </source>
</evidence>
<evidence type="ECO:0000256" key="1">
    <source>
        <dbReference type="SAM" id="MobiDB-lite"/>
    </source>
</evidence>
<feature type="transmembrane region" description="Helical" evidence="2">
    <location>
        <begin position="151"/>
        <end position="172"/>
    </location>
</feature>
<feature type="compositionally biased region" description="Gly residues" evidence="1">
    <location>
        <begin position="293"/>
        <end position="303"/>
    </location>
</feature>
<name>A0A2V0PGX3_9CHLO</name>
<dbReference type="Proteomes" id="UP000247498">
    <property type="component" value="Unassembled WGS sequence"/>
</dbReference>
<dbReference type="SUPFAM" id="SSF53474">
    <property type="entry name" value="alpha/beta-Hydrolases"/>
    <property type="match status" value="1"/>
</dbReference>
<dbReference type="Pfam" id="PF00561">
    <property type="entry name" value="Abhydrolase_1"/>
    <property type="match status" value="1"/>
</dbReference>
<proteinExistence type="predicted"/>
<sequence>MRPKHTYIRFTLDDELPQQAPWARPRPGCGQRCQRCLRFTGFCLVCTGTLFQAVAPWVISVFEALSVALMALLLAPHPPGPPALSFDFRYDLGDVVIASALRAAVISGTYAYGTRRQYLRPYLYTAYALGGAGLAYALIKAFYFVYVPRAWLAQAGVLAVFGTFSWVHVLAARDVVAWARRRAAMGLATFPWEPGLRERLLPQRAGAPAGGSDGASSGAGRGDVPPEHLADPDSNFTPVGDLWVHWKEALPPLKDGGAAAPQGQGNGHGQQGQRQGEGQRRGDWASGFAAASGAGGGGGGGGGGESAAVLLIHSGGGGAFAWRNVMADLAARAGVRVVAFDRPGFGLTSRPAPPPPGSGRPNPYAPAEQARLALQLAAALGIRRAVLVAHGDGCVVATMAAALALRQRGLAPSASSADGRSAPRARSASIASPPRAEGSLETGGASSVGSSEALSRAAAAASAAAAAAGGASRGPASAAGSTADATCGSGPGSEAASLTASLSFQSLLASADSGDAAHAHHHAHGAQQQAAWPAASRAPPRGAAWRPDLEAGGAAEGPPPHGVAPELQAMSPAASDAAHAGSLAPQLWPFAAPQPGPGPGGPPPRAGQQRVARAASDADAAGSEDCTPRSRDLADGACDLEVAGVALLHPKLSPGATVGGLARLLARARLGRSVLRPLLRAEVGEVANRRAWHRGERCTKQVLELYRRPLRVEGWDTALLAASVASEGLSRRATGRDLAALRALPALVATGSHDRLCSPVDAGRVAATAGARIGMVPGCGHLSHEEAPGALLQLLAPFVAGALGEGGGGGGPAGGAGEAPNADGGGGGSGGGDDGGVDSGGGGGG</sequence>
<feature type="compositionally biased region" description="Low complexity" evidence="1">
    <location>
        <begin position="412"/>
        <end position="436"/>
    </location>
</feature>
<feature type="domain" description="AB hydrolase-1" evidence="3">
    <location>
        <begin position="308"/>
        <end position="404"/>
    </location>
</feature>
<keyword evidence="2" id="KW-0812">Transmembrane</keyword>
<dbReference type="InterPro" id="IPR000073">
    <property type="entry name" value="AB_hydrolase_1"/>
</dbReference>
<reference evidence="4 5" key="1">
    <citation type="journal article" date="2018" name="Sci. Rep.">
        <title>Raphidocelis subcapitata (=Pseudokirchneriella subcapitata) provides an insight into genome evolution and environmental adaptations in the Sphaeropleales.</title>
        <authorList>
            <person name="Suzuki S."/>
            <person name="Yamaguchi H."/>
            <person name="Nakajima N."/>
            <person name="Kawachi M."/>
        </authorList>
    </citation>
    <scope>NUCLEOTIDE SEQUENCE [LARGE SCALE GENOMIC DNA]</scope>
    <source>
        <strain evidence="4 5">NIES-35</strain>
    </source>
</reference>
<feature type="transmembrane region" description="Helical" evidence="2">
    <location>
        <begin position="42"/>
        <end position="75"/>
    </location>
</feature>
<feature type="transmembrane region" description="Helical" evidence="2">
    <location>
        <begin position="95"/>
        <end position="112"/>
    </location>
</feature>
<dbReference type="PANTHER" id="PTHR43689:SF8">
    <property type="entry name" value="ALPHA_BETA-HYDROLASES SUPERFAMILY PROTEIN"/>
    <property type="match status" value="1"/>
</dbReference>
<feature type="compositionally biased region" description="Pro residues" evidence="1">
    <location>
        <begin position="592"/>
        <end position="605"/>
    </location>
</feature>
<dbReference type="InterPro" id="IPR029058">
    <property type="entry name" value="AB_hydrolase_fold"/>
</dbReference>
<feature type="compositionally biased region" description="Low complexity" evidence="1">
    <location>
        <begin position="606"/>
        <end position="621"/>
    </location>
</feature>
<protein>
    <recommendedName>
        <fullName evidence="3">AB hydrolase-1 domain-containing protein</fullName>
    </recommendedName>
</protein>
<feature type="compositionally biased region" description="Low complexity" evidence="1">
    <location>
        <begin position="525"/>
        <end position="553"/>
    </location>
</feature>
<evidence type="ECO:0000313" key="4">
    <source>
        <dbReference type="EMBL" id="GBF99054.1"/>
    </source>
</evidence>
<feature type="compositionally biased region" description="Gly residues" evidence="1">
    <location>
        <begin position="208"/>
        <end position="221"/>
    </location>
</feature>
<dbReference type="InParanoid" id="A0A2V0PGX3"/>